<dbReference type="Gene3D" id="3.40.309.10">
    <property type="entry name" value="Aldehyde Dehydrogenase, Chain A, domain 2"/>
    <property type="match status" value="1"/>
</dbReference>
<dbReference type="InterPro" id="IPR015590">
    <property type="entry name" value="Aldehyde_DH_dom"/>
</dbReference>
<keyword evidence="3" id="KW-0560">Oxidoreductase</keyword>
<keyword evidence="4" id="KW-0520">NAD</keyword>
<dbReference type="InterPro" id="IPR016160">
    <property type="entry name" value="Ald_DH_CS_CYS"/>
</dbReference>
<evidence type="ECO:0000256" key="1">
    <source>
        <dbReference type="ARBA" id="ARBA00009986"/>
    </source>
</evidence>
<dbReference type="EC" id="1.2.1.27" evidence="2"/>
<reference evidence="6" key="1">
    <citation type="submission" date="2020-09" db="EMBL/GenBank/DDBJ databases">
        <title>Pelagicoccus enzymogenes sp. nov. with an EPS production, isolated from marine sediment.</title>
        <authorList>
            <person name="Feng X."/>
        </authorList>
    </citation>
    <scope>NUCLEOTIDE SEQUENCE</scope>
    <source>
        <strain evidence="6">NFK12</strain>
    </source>
</reference>
<evidence type="ECO:0000256" key="3">
    <source>
        <dbReference type="ARBA" id="ARBA00023002"/>
    </source>
</evidence>
<accession>A0A927FFJ4</accession>
<dbReference type="FunFam" id="3.40.309.10:FF:000002">
    <property type="entry name" value="Methylmalonate-semialdehyde dehydrogenase (Acylating)"/>
    <property type="match status" value="1"/>
</dbReference>
<keyword evidence="7" id="KW-1185">Reference proteome</keyword>
<protein>
    <recommendedName>
        <fullName evidence="2">methylmalonate-semialdehyde dehydrogenase (CoA acylating)</fullName>
        <ecNumber evidence="2">1.2.1.27</ecNumber>
    </recommendedName>
</protein>
<dbReference type="InterPro" id="IPR016163">
    <property type="entry name" value="Ald_DH_C"/>
</dbReference>
<dbReference type="CDD" id="cd07085">
    <property type="entry name" value="ALDH_F6_MMSDH"/>
    <property type="match status" value="1"/>
</dbReference>
<dbReference type="PANTHER" id="PTHR43866">
    <property type="entry name" value="MALONATE-SEMIALDEHYDE DEHYDROGENASE"/>
    <property type="match status" value="1"/>
</dbReference>
<gene>
    <name evidence="6" type="ORF">IEN85_23395</name>
</gene>
<dbReference type="Pfam" id="PF00171">
    <property type="entry name" value="Aldedh"/>
    <property type="match status" value="1"/>
</dbReference>
<evidence type="ECO:0000256" key="4">
    <source>
        <dbReference type="ARBA" id="ARBA00023027"/>
    </source>
</evidence>
<comment type="similarity">
    <text evidence="1">Belongs to the aldehyde dehydrogenase family.</text>
</comment>
<dbReference type="EMBL" id="JACYFG010000061">
    <property type="protein sequence ID" value="MBD5782463.1"/>
    <property type="molecule type" value="Genomic_DNA"/>
</dbReference>
<sequence>MLPICRSFIAGEWAAPTGASSGTVFNPSLGEPIATVPFAGPDEVDRAVKAAHEAFPAWAATPPSERARIMFRYRDLIERHYDEIAALISREHGKTLAESRGDLFRGLEVVELACGAPSLLMGELLPNIARGIDGELTRHPLGVCVGITPFNFPAMIPLWMFPLALMAGNTFVFKPSERVPLTANRLTELLLEAGLPKGVFQLVQGDRAAVESLLVHPLVRAVSFVGSTPVARQIHATATAHGKRVQANGGAKNYVVVMPDADVDKTVEAVMNAAFGCAGERCMAGSGMITVGDGGAKVLPALKEAASSMSIGRTDTHRQPDMGAVITAAHRDRVRGLVDAGERDGASLLVDGRNTKVADAPNGFYLGATIVENVKIEMALVQEEVFGPVLNVMHMDDLDTAIEQANASSFGNGAAIFTRSGGAARKFKHEVQSGMIGINVGVPAPMAMFPFSGWNDSFFGDQHMQGRQGIYFFTQPKVATSRWFAEGEGDIWKK</sequence>
<evidence type="ECO:0000313" key="7">
    <source>
        <dbReference type="Proteomes" id="UP000622317"/>
    </source>
</evidence>
<proteinExistence type="inferred from homology"/>
<dbReference type="PANTHER" id="PTHR43866:SF3">
    <property type="entry name" value="METHYLMALONATE-SEMIALDEHYDE DEHYDROGENASE [ACYLATING], MITOCHONDRIAL"/>
    <property type="match status" value="1"/>
</dbReference>
<name>A0A927FFJ4_9BACT</name>
<dbReference type="RefSeq" id="WP_191619544.1">
    <property type="nucleotide sequence ID" value="NZ_JACYFG010000061.1"/>
</dbReference>
<dbReference type="Proteomes" id="UP000622317">
    <property type="component" value="Unassembled WGS sequence"/>
</dbReference>
<evidence type="ECO:0000256" key="2">
    <source>
        <dbReference type="ARBA" id="ARBA00013048"/>
    </source>
</evidence>
<dbReference type="PROSITE" id="PS00070">
    <property type="entry name" value="ALDEHYDE_DEHYDR_CYS"/>
    <property type="match status" value="1"/>
</dbReference>
<dbReference type="InterPro" id="IPR016161">
    <property type="entry name" value="Ald_DH/histidinol_DH"/>
</dbReference>
<dbReference type="InterPro" id="IPR010061">
    <property type="entry name" value="MeMal-semiAld_DH"/>
</dbReference>
<dbReference type="GO" id="GO:0006210">
    <property type="term" value="P:thymine catabolic process"/>
    <property type="evidence" value="ECO:0007669"/>
    <property type="project" value="TreeGrafter"/>
</dbReference>
<evidence type="ECO:0000259" key="5">
    <source>
        <dbReference type="Pfam" id="PF00171"/>
    </source>
</evidence>
<dbReference type="GO" id="GO:0006574">
    <property type="term" value="P:L-valine catabolic process"/>
    <property type="evidence" value="ECO:0007669"/>
    <property type="project" value="TreeGrafter"/>
</dbReference>
<dbReference type="SUPFAM" id="SSF53720">
    <property type="entry name" value="ALDH-like"/>
    <property type="match status" value="1"/>
</dbReference>
<dbReference type="AlphaFoldDB" id="A0A927FFJ4"/>
<dbReference type="InterPro" id="IPR016162">
    <property type="entry name" value="Ald_DH_N"/>
</dbReference>
<dbReference type="FunFam" id="3.40.605.10:FF:000003">
    <property type="entry name" value="Methylmalonate-semialdehyde dehydrogenase [acylating]"/>
    <property type="match status" value="1"/>
</dbReference>
<evidence type="ECO:0000313" key="6">
    <source>
        <dbReference type="EMBL" id="MBD5782463.1"/>
    </source>
</evidence>
<organism evidence="6 7">
    <name type="scientific">Pelagicoccus enzymogenes</name>
    <dbReference type="NCBI Taxonomy" id="2773457"/>
    <lineage>
        <taxon>Bacteria</taxon>
        <taxon>Pseudomonadati</taxon>
        <taxon>Verrucomicrobiota</taxon>
        <taxon>Opitutia</taxon>
        <taxon>Puniceicoccales</taxon>
        <taxon>Pelagicoccaceae</taxon>
        <taxon>Pelagicoccus</taxon>
    </lineage>
</organism>
<feature type="domain" description="Aldehyde dehydrogenase" evidence="5">
    <location>
        <begin position="17"/>
        <end position="478"/>
    </location>
</feature>
<dbReference type="GO" id="GO:0004491">
    <property type="term" value="F:methylmalonate-semialdehyde dehydrogenase (acylating, NAD) activity"/>
    <property type="evidence" value="ECO:0007669"/>
    <property type="project" value="UniProtKB-EC"/>
</dbReference>
<dbReference type="Gene3D" id="3.40.605.10">
    <property type="entry name" value="Aldehyde Dehydrogenase, Chain A, domain 1"/>
    <property type="match status" value="1"/>
</dbReference>
<dbReference type="NCBIfam" id="TIGR01722">
    <property type="entry name" value="MMSDH"/>
    <property type="match status" value="1"/>
</dbReference>
<comment type="caution">
    <text evidence="6">The sequence shown here is derived from an EMBL/GenBank/DDBJ whole genome shotgun (WGS) entry which is preliminary data.</text>
</comment>